<feature type="compositionally biased region" description="Acidic residues" evidence="4">
    <location>
        <begin position="68"/>
        <end position="96"/>
    </location>
</feature>
<gene>
    <name evidence="6" type="ORF">SMACR_07507</name>
</gene>
<dbReference type="InterPro" id="IPR036322">
    <property type="entry name" value="WD40_repeat_dom_sf"/>
</dbReference>
<feature type="region of interest" description="Disordered" evidence="4">
    <location>
        <begin position="1"/>
        <end position="100"/>
    </location>
</feature>
<accession>A0A8S8ZB61</accession>
<dbReference type="InterPro" id="IPR000547">
    <property type="entry name" value="Clathrin_H-chain/VPS_repeat"/>
</dbReference>
<dbReference type="SUPFAM" id="SSF50978">
    <property type="entry name" value="WD40 repeat-like"/>
    <property type="match status" value="1"/>
</dbReference>
<sequence length="1354" mass="148320">MTQVPPETGDSSTANTTPATTIVTSPRARPKRSIGSTIGTTTTTSTATATGTGTGTGTDGESGITVEEGSEDDGEEEETEDDDEEDDDDEEEEDEEPRLKYARLTQHLGSLYRNGDATSAFLTAGDKMIVGTHNGNIHILQLPAFQSLRVYHAHGASVTSLSISPYPPPLPTFDPKPLTRVFSQTNSPLRPGSVSNDSHLQTNSASAARKRDAQAHGVPNTPSNNIHIATSSMDGNICVQSLIDVKDVTLRNFARPVQAVALSPDYKNDRTYLSGGLAGQLILTVGAPQGKSTATTTGAAAQAAGWLGNMVGAGSGKDTVLHSGEGTINTIKWSLSGKYVVWLNEHGIKIMRTKLHLDSADQEDAWKRIGHIDRPQTEEWDTMASVWKGRAEWIDELSIEPDEPGKGQKEVPASPAATILKQQHQKTEKKIERLVVGWGSNIWFIHVHPGGMGVGKHAGERSAGRAEIVKLLRMDCIISGISLYTQNLLLVLAYCLPDEDEDEASDNVVPGHKHTASIASGGSQPSGGIKRRQNNPPPELRLIDLNSQAQVDEDGLSVSRFERLTASDYHLGVLPARNVAASAANKGTLETLAGFGTDMLNVGLNVGLTGLNAALNPKSLFSSGASIKSRESDEASSSYMGGINSALKGTPRTAIHPNLNKPGIKIFIHSPYDCILATKRDLADHLGWLLERQQYKQAWELVDEHPEIVAATDRASELGGSETPDRTQSDDFYDDTASVIDGMRSHFSLAEKEKRRIGELWIQELVEASDWTQAGQICGKVLGTPDRWEKWVWTFAGANKFDEIVNYIPTGRTRPPIPGTIYEVVLGHYLQVSKPRFRELLERWPSDLFDVGTIITALENQLKYRDVREDSVEDGEVGRDWRIVMQSLAKLHEASGRTKEALRCYIKLQDADSAMRLIKDGHLAEAVADDIPSFIGLRVPQEKLLKMSKEQLEQATSEAISLLVDEAQHGLVKPDLVVSQLQEKDLKLYTYFYLRGLWRGEGIHEHTHESLARLVLDSRTMVDQFADLAVHLFAHYDQPLLNQFLRTSTAYAFEKAAQECETRNYIPELVYLYSKTGQMKRALYLIIERLGDVSRAIAFAKEQDDPDLWEDLLEYSMDKPKFIRALLEEVGTAINPITLVRRIPEGLQIPGLREGIRHIMKEHEIQYSISEGVSRVLRSEVAAAMNTLRNGQRKGVKFQVGVKEGGEHVDVQPADIPTQPLNEKPSSSGLASQDAASQQPPPTPSTPTHRRPRTAAKKYQAGHCAQCLSPFTTYETDTLVGFACGHVFHLPHLLEALNPGETVDAEVLLGGLGAEERSAHLVGAKVTHARLLRDRIVGGCVVCKAAKEDEGEAR</sequence>
<feature type="compositionally biased region" description="Low complexity" evidence="4">
    <location>
        <begin position="11"/>
        <end position="26"/>
    </location>
</feature>
<evidence type="ECO:0000256" key="1">
    <source>
        <dbReference type="ARBA" id="ARBA00022448"/>
    </source>
</evidence>
<dbReference type="PANTHER" id="PTHR12616:SF1">
    <property type="entry name" value="VACUOLAR PROTEIN SORTING-ASSOCIATED PROTEIN 41 HOMOLOG"/>
    <property type="match status" value="1"/>
</dbReference>
<proteinExistence type="predicted"/>
<dbReference type="GO" id="GO:0030897">
    <property type="term" value="C:HOPS complex"/>
    <property type="evidence" value="ECO:0007669"/>
    <property type="project" value="TreeGrafter"/>
</dbReference>
<feature type="repeat" description="CHCR" evidence="3">
    <location>
        <begin position="965"/>
        <end position="1125"/>
    </location>
</feature>
<dbReference type="InterPro" id="IPR015943">
    <property type="entry name" value="WD40/YVTN_repeat-like_dom_sf"/>
</dbReference>
<evidence type="ECO:0000313" key="6">
    <source>
        <dbReference type="EMBL" id="KAA8627844.1"/>
    </source>
</evidence>
<feature type="region of interest" description="Disordered" evidence="4">
    <location>
        <begin position="502"/>
        <end position="539"/>
    </location>
</feature>
<feature type="compositionally biased region" description="Polar residues" evidence="4">
    <location>
        <begin position="181"/>
        <end position="206"/>
    </location>
</feature>
<dbReference type="FunFam" id="1.25.40.10:FF:000510">
    <property type="entry name" value="Vacuolar assembly protein, putative"/>
    <property type="match status" value="1"/>
</dbReference>
<dbReference type="InterPro" id="IPR057780">
    <property type="entry name" value="Beta-prop_Vps41"/>
</dbReference>
<dbReference type="Gene3D" id="1.25.40.10">
    <property type="entry name" value="Tetratricopeptide repeat domain"/>
    <property type="match status" value="1"/>
</dbReference>
<dbReference type="Proteomes" id="UP000433876">
    <property type="component" value="Unassembled WGS sequence"/>
</dbReference>
<dbReference type="GO" id="GO:0034058">
    <property type="term" value="P:endosomal vesicle fusion"/>
    <property type="evidence" value="ECO:0007669"/>
    <property type="project" value="TreeGrafter"/>
</dbReference>
<dbReference type="InterPro" id="IPR045111">
    <property type="entry name" value="Vps41/Vps8"/>
</dbReference>
<evidence type="ECO:0000259" key="5">
    <source>
        <dbReference type="Pfam" id="PF23411"/>
    </source>
</evidence>
<organism evidence="6 7">
    <name type="scientific">Sordaria macrospora</name>
    <dbReference type="NCBI Taxonomy" id="5147"/>
    <lineage>
        <taxon>Eukaryota</taxon>
        <taxon>Fungi</taxon>
        <taxon>Dikarya</taxon>
        <taxon>Ascomycota</taxon>
        <taxon>Pezizomycotina</taxon>
        <taxon>Sordariomycetes</taxon>
        <taxon>Sordariomycetidae</taxon>
        <taxon>Sordariales</taxon>
        <taxon>Sordariaceae</taxon>
        <taxon>Sordaria</taxon>
    </lineage>
</organism>
<feature type="compositionally biased region" description="Low complexity" evidence="4">
    <location>
        <begin position="33"/>
        <end position="51"/>
    </location>
</feature>
<reference evidence="6 7" key="1">
    <citation type="submission" date="2017-07" db="EMBL/GenBank/DDBJ databases">
        <title>Genome sequence of the Sordaria macrospora wild type strain R19027.</title>
        <authorList>
            <person name="Nowrousian M."/>
            <person name="Teichert I."/>
            <person name="Kueck U."/>
        </authorList>
    </citation>
    <scope>NUCLEOTIDE SEQUENCE [LARGE SCALE GENOMIC DNA]</scope>
    <source>
        <strain evidence="6 7">R19027</strain>
        <tissue evidence="6">Mycelium</tissue>
    </source>
</reference>
<dbReference type="Pfam" id="PF23411">
    <property type="entry name" value="Beta-prop_Vps41"/>
    <property type="match status" value="2"/>
</dbReference>
<dbReference type="InterPro" id="IPR011990">
    <property type="entry name" value="TPR-like_helical_dom_sf"/>
</dbReference>
<evidence type="ECO:0000256" key="4">
    <source>
        <dbReference type="SAM" id="MobiDB-lite"/>
    </source>
</evidence>
<dbReference type="PANTHER" id="PTHR12616">
    <property type="entry name" value="VACUOLAR PROTEIN SORTING VPS41"/>
    <property type="match status" value="1"/>
</dbReference>
<dbReference type="GO" id="GO:0009267">
    <property type="term" value="P:cellular response to starvation"/>
    <property type="evidence" value="ECO:0007669"/>
    <property type="project" value="TreeGrafter"/>
</dbReference>
<dbReference type="PROSITE" id="PS50236">
    <property type="entry name" value="CHCR"/>
    <property type="match status" value="1"/>
</dbReference>
<keyword evidence="1" id="KW-0813">Transport</keyword>
<dbReference type="EMBL" id="NMPR01000231">
    <property type="protein sequence ID" value="KAA8627844.1"/>
    <property type="molecule type" value="Genomic_DNA"/>
</dbReference>
<evidence type="ECO:0000256" key="3">
    <source>
        <dbReference type="PROSITE-ProRule" id="PRU01006"/>
    </source>
</evidence>
<feature type="region of interest" description="Disordered" evidence="4">
    <location>
        <begin position="1207"/>
        <end position="1257"/>
    </location>
</feature>
<feature type="region of interest" description="Disordered" evidence="4">
    <location>
        <begin position="174"/>
        <end position="227"/>
    </location>
</feature>
<keyword evidence="2" id="KW-0653">Protein transport</keyword>
<dbReference type="VEuPathDB" id="FungiDB:SMAC_07507"/>
<dbReference type="GO" id="GO:0005770">
    <property type="term" value="C:late endosome"/>
    <property type="evidence" value="ECO:0007669"/>
    <property type="project" value="TreeGrafter"/>
</dbReference>
<name>A0A8S8ZB61_SORMA</name>
<evidence type="ECO:0000313" key="7">
    <source>
        <dbReference type="Proteomes" id="UP000433876"/>
    </source>
</evidence>
<dbReference type="Pfam" id="PF23556">
    <property type="entry name" value="TPR_Vps41"/>
    <property type="match status" value="1"/>
</dbReference>
<evidence type="ECO:0000256" key="2">
    <source>
        <dbReference type="ARBA" id="ARBA00022927"/>
    </source>
</evidence>
<dbReference type="GO" id="GO:0006623">
    <property type="term" value="P:protein targeting to vacuole"/>
    <property type="evidence" value="ECO:0007669"/>
    <property type="project" value="InterPro"/>
</dbReference>
<dbReference type="GO" id="GO:0016236">
    <property type="term" value="P:macroautophagy"/>
    <property type="evidence" value="ECO:0007669"/>
    <property type="project" value="TreeGrafter"/>
</dbReference>
<feature type="domain" description="Vps41 beta-propeller" evidence="5">
    <location>
        <begin position="431"/>
        <end position="576"/>
    </location>
</feature>
<protein>
    <recommendedName>
        <fullName evidence="5">Vps41 beta-propeller domain-containing protein</fullName>
    </recommendedName>
</protein>
<feature type="domain" description="Vps41 beta-propeller" evidence="5">
    <location>
        <begin position="223"/>
        <end position="354"/>
    </location>
</feature>
<dbReference type="Gene3D" id="2.130.10.10">
    <property type="entry name" value="YVTN repeat-like/Quinoprotein amine dehydrogenase"/>
    <property type="match status" value="1"/>
</dbReference>
<comment type="caution">
    <text evidence="6">The sequence shown here is derived from an EMBL/GenBank/DDBJ whole genome shotgun (WGS) entry which is preliminary data.</text>
</comment>
<feature type="compositionally biased region" description="Polar residues" evidence="4">
    <location>
        <begin position="1219"/>
        <end position="1230"/>
    </location>
</feature>
<dbReference type="SMART" id="SM00299">
    <property type="entry name" value="CLH"/>
    <property type="match status" value="1"/>
</dbReference>